<keyword evidence="6" id="KW-1185">Reference proteome</keyword>
<protein>
    <submittedName>
        <fullName evidence="5">FadR family transcriptional regulator</fullName>
    </submittedName>
</protein>
<reference evidence="5 6" key="1">
    <citation type="submission" date="2020-06" db="EMBL/GenBank/DDBJ databases">
        <authorList>
            <person name="Grouzdev D.S."/>
        </authorList>
    </citation>
    <scope>NUCLEOTIDE SEQUENCE [LARGE SCALE GENOMIC DNA]</scope>
    <source>
        <strain evidence="5 6">HO-A22</strain>
    </source>
</reference>
<dbReference type="Proteomes" id="UP000520198">
    <property type="component" value="Unassembled WGS sequence"/>
</dbReference>
<dbReference type="Pfam" id="PF07729">
    <property type="entry name" value="FCD"/>
    <property type="match status" value="1"/>
</dbReference>
<dbReference type="PANTHER" id="PTHR43537:SF45">
    <property type="entry name" value="GNTR FAMILY REGULATORY PROTEIN"/>
    <property type="match status" value="1"/>
</dbReference>
<dbReference type="PRINTS" id="PR00035">
    <property type="entry name" value="HTHGNTR"/>
</dbReference>
<dbReference type="Gene3D" id="1.10.10.10">
    <property type="entry name" value="Winged helix-like DNA-binding domain superfamily/Winged helix DNA-binding domain"/>
    <property type="match status" value="1"/>
</dbReference>
<name>A0A7Y6UNW5_9HYPH</name>
<keyword evidence="1" id="KW-0805">Transcription regulation</keyword>
<evidence type="ECO:0000256" key="1">
    <source>
        <dbReference type="ARBA" id="ARBA00023015"/>
    </source>
</evidence>
<dbReference type="GO" id="GO:0003700">
    <property type="term" value="F:DNA-binding transcription factor activity"/>
    <property type="evidence" value="ECO:0007669"/>
    <property type="project" value="InterPro"/>
</dbReference>
<accession>A0A7Y6UNW5</accession>
<dbReference type="SMART" id="SM00895">
    <property type="entry name" value="FCD"/>
    <property type="match status" value="1"/>
</dbReference>
<gene>
    <name evidence="5" type="ORF">HT585_17040</name>
</gene>
<dbReference type="PROSITE" id="PS50949">
    <property type="entry name" value="HTH_GNTR"/>
    <property type="match status" value="1"/>
</dbReference>
<organism evidence="5 6">
    <name type="scientific">Ensifer oleiphilus</name>
    <dbReference type="NCBI Taxonomy" id="2742698"/>
    <lineage>
        <taxon>Bacteria</taxon>
        <taxon>Pseudomonadati</taxon>
        <taxon>Pseudomonadota</taxon>
        <taxon>Alphaproteobacteria</taxon>
        <taxon>Hyphomicrobiales</taxon>
        <taxon>Rhizobiaceae</taxon>
        <taxon>Sinorhizobium/Ensifer group</taxon>
        <taxon>Ensifer</taxon>
    </lineage>
</organism>
<dbReference type="SUPFAM" id="SSF48008">
    <property type="entry name" value="GntR ligand-binding domain-like"/>
    <property type="match status" value="1"/>
</dbReference>
<dbReference type="InterPro" id="IPR036390">
    <property type="entry name" value="WH_DNA-bd_sf"/>
</dbReference>
<dbReference type="AlphaFoldDB" id="A0A7Y6UNW5"/>
<feature type="domain" description="HTH gntR-type" evidence="4">
    <location>
        <begin position="22"/>
        <end position="90"/>
    </location>
</feature>
<dbReference type="EMBL" id="JABWDU010000003">
    <property type="protein sequence ID" value="NVD40577.1"/>
    <property type="molecule type" value="Genomic_DNA"/>
</dbReference>
<dbReference type="InterPro" id="IPR036388">
    <property type="entry name" value="WH-like_DNA-bd_sf"/>
</dbReference>
<dbReference type="InterPro" id="IPR008920">
    <property type="entry name" value="TF_FadR/GntR_C"/>
</dbReference>
<comment type="caution">
    <text evidence="5">The sequence shown here is derived from an EMBL/GenBank/DDBJ whole genome shotgun (WGS) entry which is preliminary data.</text>
</comment>
<keyword evidence="2" id="KW-0238">DNA-binding</keyword>
<dbReference type="RefSeq" id="WP_176354032.1">
    <property type="nucleotide sequence ID" value="NZ_JABWDU010000003.1"/>
</dbReference>
<sequence length="251" mass="27580">MAHNSAKPEHSTGVEPAEVGKTSAVDRLVEQIRDLIAERGLGIGDALPTERDLGEQFQAGRNTVREALQVLRAYGLVETRPKVGAVISGGHGEAIRRLFAFHNGISPDSFRDLQGFRRIIETGVGDHIILHASEADLDRLEAANSRIRTAESVEEAARYDYEFHEAIVELSGNRTTLAAYRMMRSVIEEVMRLGKAERPVQSATYEAHAEIIGALRARDRIAYAYLMSRHLEFGLKFVGAPSGAQSATTKT</sequence>
<dbReference type="GO" id="GO:0003677">
    <property type="term" value="F:DNA binding"/>
    <property type="evidence" value="ECO:0007669"/>
    <property type="project" value="UniProtKB-KW"/>
</dbReference>
<proteinExistence type="predicted"/>
<dbReference type="SUPFAM" id="SSF46785">
    <property type="entry name" value="Winged helix' DNA-binding domain"/>
    <property type="match status" value="1"/>
</dbReference>
<evidence type="ECO:0000259" key="4">
    <source>
        <dbReference type="PROSITE" id="PS50949"/>
    </source>
</evidence>
<evidence type="ECO:0000313" key="6">
    <source>
        <dbReference type="Proteomes" id="UP000520198"/>
    </source>
</evidence>
<evidence type="ECO:0000256" key="3">
    <source>
        <dbReference type="ARBA" id="ARBA00023163"/>
    </source>
</evidence>
<dbReference type="InterPro" id="IPR011711">
    <property type="entry name" value="GntR_C"/>
</dbReference>
<dbReference type="Pfam" id="PF00392">
    <property type="entry name" value="GntR"/>
    <property type="match status" value="1"/>
</dbReference>
<keyword evidence="3" id="KW-0804">Transcription</keyword>
<dbReference type="InterPro" id="IPR000524">
    <property type="entry name" value="Tscrpt_reg_HTH_GntR"/>
</dbReference>
<dbReference type="CDD" id="cd07377">
    <property type="entry name" value="WHTH_GntR"/>
    <property type="match status" value="1"/>
</dbReference>
<evidence type="ECO:0000313" key="5">
    <source>
        <dbReference type="EMBL" id="NVD40577.1"/>
    </source>
</evidence>
<evidence type="ECO:0000256" key="2">
    <source>
        <dbReference type="ARBA" id="ARBA00023125"/>
    </source>
</evidence>
<dbReference type="SMART" id="SM00345">
    <property type="entry name" value="HTH_GNTR"/>
    <property type="match status" value="1"/>
</dbReference>
<dbReference type="PANTHER" id="PTHR43537">
    <property type="entry name" value="TRANSCRIPTIONAL REGULATOR, GNTR FAMILY"/>
    <property type="match status" value="1"/>
</dbReference>
<dbReference type="Gene3D" id="1.20.120.530">
    <property type="entry name" value="GntR ligand-binding domain-like"/>
    <property type="match status" value="1"/>
</dbReference>